<proteinExistence type="predicted"/>
<reference evidence="1 2" key="1">
    <citation type="submission" date="2019-09" db="EMBL/GenBank/DDBJ databases">
        <title>Goodfellowia gen. nov., a new genus of the Pseudonocardineae related to Actinoalloteichus, containing Goodfellowia coeruleoviolacea gen. nov., comb. nov. gen. nov., comb. nov.</title>
        <authorList>
            <person name="Labeda D."/>
        </authorList>
    </citation>
    <scope>NUCLEOTIDE SEQUENCE [LARGE SCALE GENOMIC DNA]</scope>
    <source>
        <strain evidence="1 2">AN110305</strain>
    </source>
</reference>
<name>A0A5B2WWM5_9PSEU</name>
<organism evidence="1 2">
    <name type="scientific">Solihabitans fulvus</name>
    <dbReference type="NCBI Taxonomy" id="1892852"/>
    <lineage>
        <taxon>Bacteria</taxon>
        <taxon>Bacillati</taxon>
        <taxon>Actinomycetota</taxon>
        <taxon>Actinomycetes</taxon>
        <taxon>Pseudonocardiales</taxon>
        <taxon>Pseudonocardiaceae</taxon>
        <taxon>Solihabitans</taxon>
    </lineage>
</organism>
<dbReference type="RefSeq" id="WP_149853044.1">
    <property type="nucleotide sequence ID" value="NZ_VUOB01000059.1"/>
</dbReference>
<dbReference type="AlphaFoldDB" id="A0A5B2WWM5"/>
<comment type="caution">
    <text evidence="1">The sequence shown here is derived from an EMBL/GenBank/DDBJ whole genome shotgun (WGS) entry which is preliminary data.</text>
</comment>
<dbReference type="OrthoDB" id="4543339at2"/>
<dbReference type="CDD" id="cd07951">
    <property type="entry name" value="ED_3B_N_AMMECR1"/>
    <property type="match status" value="1"/>
</dbReference>
<keyword evidence="2" id="KW-1185">Reference proteome</keyword>
<evidence type="ECO:0000313" key="2">
    <source>
        <dbReference type="Proteomes" id="UP000323454"/>
    </source>
</evidence>
<evidence type="ECO:0000313" key="1">
    <source>
        <dbReference type="EMBL" id="KAA2254856.1"/>
    </source>
</evidence>
<protein>
    <recommendedName>
        <fullName evidence="3">Catalytic LigB subunit of aromatic ring-opening dioxygenase</fullName>
    </recommendedName>
</protein>
<reference evidence="1 2" key="2">
    <citation type="submission" date="2019-09" db="EMBL/GenBank/DDBJ databases">
        <authorList>
            <person name="Jin C."/>
        </authorList>
    </citation>
    <scope>NUCLEOTIDE SEQUENCE [LARGE SCALE GENOMIC DNA]</scope>
    <source>
        <strain evidence="1 2">AN110305</strain>
    </source>
</reference>
<dbReference type="SUPFAM" id="SSF53213">
    <property type="entry name" value="LigB-like"/>
    <property type="match status" value="1"/>
</dbReference>
<dbReference type="EMBL" id="VUOB01000059">
    <property type="protein sequence ID" value="KAA2254856.1"/>
    <property type="molecule type" value="Genomic_DNA"/>
</dbReference>
<dbReference type="Proteomes" id="UP000323454">
    <property type="component" value="Unassembled WGS sequence"/>
</dbReference>
<dbReference type="Gene3D" id="3.40.830.10">
    <property type="entry name" value="LigB-like"/>
    <property type="match status" value="1"/>
</dbReference>
<accession>A0A5B2WWM5</accession>
<sequence length="240" mass="24275">MITRAVVVPNPPLLVPELVVGAAAETEPIRAACLVAAGALAGAATEWIAIGADPAGPVRLGPAARGTFLGYGVDVPVSLSADQSDGEADSTMPLPALVAGWLRGRVGANRVTVELVAPSLSVADCVAVGERIAAEAAGDRPVGLLVLGDGSNRHTERAPRRPDDRAEAFDGTVAEALAAADPKALLTLDGDLAAELGAVGRAAWQVFAGAALSTGDWHATRAEFLAPFGVGYHVAVWEPA</sequence>
<gene>
    <name evidence="1" type="ORF">F0L68_29165</name>
</gene>
<evidence type="ECO:0008006" key="3">
    <source>
        <dbReference type="Google" id="ProtNLM"/>
    </source>
</evidence>